<keyword evidence="1" id="KW-1133">Transmembrane helix</keyword>
<proteinExistence type="predicted"/>
<sequence>MKEGGRTGIILAGIVGGALLGGVFAWLSSARTDEDGETALETIGPSEYFQLGIGVLTLARQFQSLLQRKL</sequence>
<keyword evidence="1" id="KW-0472">Membrane</keyword>
<dbReference type="EMBL" id="VXRG01000053">
    <property type="protein sequence ID" value="MXY93001.1"/>
    <property type="molecule type" value="Genomic_DNA"/>
</dbReference>
<name>A0A6B0YRX1_9CHLR</name>
<protein>
    <submittedName>
        <fullName evidence="2">Uncharacterized protein</fullName>
    </submittedName>
</protein>
<gene>
    <name evidence="2" type="ORF">F4Y42_06070</name>
</gene>
<accession>A0A6B0YRX1</accession>
<organism evidence="2">
    <name type="scientific">Caldilineaceae bacterium SB0664_bin_27</name>
    <dbReference type="NCBI Taxonomy" id="2605260"/>
    <lineage>
        <taxon>Bacteria</taxon>
        <taxon>Bacillati</taxon>
        <taxon>Chloroflexota</taxon>
        <taxon>Caldilineae</taxon>
        <taxon>Caldilineales</taxon>
        <taxon>Caldilineaceae</taxon>
    </lineage>
</organism>
<comment type="caution">
    <text evidence="2">The sequence shown here is derived from an EMBL/GenBank/DDBJ whole genome shotgun (WGS) entry which is preliminary data.</text>
</comment>
<keyword evidence="1" id="KW-0812">Transmembrane</keyword>
<dbReference type="AlphaFoldDB" id="A0A6B0YRX1"/>
<reference evidence="2" key="1">
    <citation type="submission" date="2019-09" db="EMBL/GenBank/DDBJ databases">
        <title>Characterisation of the sponge microbiome using genome-centric metagenomics.</title>
        <authorList>
            <person name="Engelberts J.P."/>
            <person name="Robbins S.J."/>
            <person name="De Goeij J.M."/>
            <person name="Aranda M."/>
            <person name="Bell S.C."/>
            <person name="Webster N.S."/>
        </authorList>
    </citation>
    <scope>NUCLEOTIDE SEQUENCE</scope>
    <source>
        <strain evidence="2">SB0664_bin_27</strain>
    </source>
</reference>
<evidence type="ECO:0000256" key="1">
    <source>
        <dbReference type="SAM" id="Phobius"/>
    </source>
</evidence>
<feature type="transmembrane region" description="Helical" evidence="1">
    <location>
        <begin position="7"/>
        <end position="28"/>
    </location>
</feature>
<evidence type="ECO:0000313" key="2">
    <source>
        <dbReference type="EMBL" id="MXY93001.1"/>
    </source>
</evidence>